<reference evidence="3" key="1">
    <citation type="journal article" date="2017" name="Front. Plant Sci.">
        <title>Climate Clever Clovers: New Paradigm to Reduce the Environmental Footprint of Ruminants by Breeding Low Methanogenic Forages Utilizing Haplotype Variation.</title>
        <authorList>
            <person name="Kaur P."/>
            <person name="Appels R."/>
            <person name="Bayer P.E."/>
            <person name="Keeble-Gagnere G."/>
            <person name="Wang J."/>
            <person name="Hirakawa H."/>
            <person name="Shirasawa K."/>
            <person name="Vercoe P."/>
            <person name="Stefanova K."/>
            <person name="Durmic Z."/>
            <person name="Nichols P."/>
            <person name="Revell C."/>
            <person name="Isobe S.N."/>
            <person name="Edwards D."/>
            <person name="Erskine W."/>
        </authorList>
    </citation>
    <scope>NUCLEOTIDE SEQUENCE [LARGE SCALE GENOMIC DNA]</scope>
    <source>
        <strain evidence="3">cv. Daliak</strain>
    </source>
</reference>
<dbReference type="EMBL" id="DF973680">
    <property type="protein sequence ID" value="GAU37582.1"/>
    <property type="molecule type" value="Genomic_DNA"/>
</dbReference>
<dbReference type="OrthoDB" id="10617191at2759"/>
<evidence type="ECO:0000256" key="1">
    <source>
        <dbReference type="SAM" id="Phobius"/>
    </source>
</evidence>
<accession>A0A2Z6NLW0</accession>
<keyword evidence="1" id="KW-1133">Transmembrane helix</keyword>
<gene>
    <name evidence="2" type="ORF">TSUD_395540</name>
</gene>
<evidence type="ECO:0008006" key="4">
    <source>
        <dbReference type="Google" id="ProtNLM"/>
    </source>
</evidence>
<organism evidence="2 3">
    <name type="scientific">Trifolium subterraneum</name>
    <name type="common">Subterranean clover</name>
    <dbReference type="NCBI Taxonomy" id="3900"/>
    <lineage>
        <taxon>Eukaryota</taxon>
        <taxon>Viridiplantae</taxon>
        <taxon>Streptophyta</taxon>
        <taxon>Embryophyta</taxon>
        <taxon>Tracheophyta</taxon>
        <taxon>Spermatophyta</taxon>
        <taxon>Magnoliopsida</taxon>
        <taxon>eudicotyledons</taxon>
        <taxon>Gunneridae</taxon>
        <taxon>Pentapetalae</taxon>
        <taxon>rosids</taxon>
        <taxon>fabids</taxon>
        <taxon>Fabales</taxon>
        <taxon>Fabaceae</taxon>
        <taxon>Papilionoideae</taxon>
        <taxon>50 kb inversion clade</taxon>
        <taxon>NPAAA clade</taxon>
        <taxon>Hologalegina</taxon>
        <taxon>IRL clade</taxon>
        <taxon>Trifolieae</taxon>
        <taxon>Trifolium</taxon>
    </lineage>
</organism>
<proteinExistence type="predicted"/>
<keyword evidence="1" id="KW-0472">Membrane</keyword>
<feature type="transmembrane region" description="Helical" evidence="1">
    <location>
        <begin position="271"/>
        <end position="291"/>
    </location>
</feature>
<dbReference type="AlphaFoldDB" id="A0A2Z6NLW0"/>
<keyword evidence="1" id="KW-0812">Transmembrane</keyword>
<evidence type="ECO:0000313" key="3">
    <source>
        <dbReference type="Proteomes" id="UP000242715"/>
    </source>
</evidence>
<dbReference type="Proteomes" id="UP000242715">
    <property type="component" value="Unassembled WGS sequence"/>
</dbReference>
<name>A0A2Z6NLW0_TRISU</name>
<sequence>MIQNDVYGNLVFAVFSICNSCDCVDVGIFATAYNHGKVGPIMYVLWFQQHKKPSCRDLSYGLDLYIKPWCYNCGDPCEESWIGVPCSGSSVILLKIKGMSLTGSLGAAVYNLQSLKILQKHGLLQLFEPKYTSFMIKHEKTKTSPYLFTKPSVSTLHLPPHRLPYVNQLHESLSFFLFHHIFGAVVLDGDNYNCHSATFVSAYELAFGTTSALTSDDFSLAAVPVAYTGAGSSSASGELPLVGFVLGNMTSTASTASFGTRFSFANKASSLAILAATTAAFGSLVTIILPLR</sequence>
<protein>
    <recommendedName>
        <fullName evidence="4">Leucine-rich repeat-containing N-terminal plant-type domain-containing protein</fullName>
    </recommendedName>
</protein>
<evidence type="ECO:0000313" key="2">
    <source>
        <dbReference type="EMBL" id="GAU37582.1"/>
    </source>
</evidence>
<keyword evidence="3" id="KW-1185">Reference proteome</keyword>